<dbReference type="Pfam" id="PF01391">
    <property type="entry name" value="Collagen"/>
    <property type="match status" value="1"/>
</dbReference>
<dbReference type="WBParaSite" id="ACOC_0001287301-mRNA-1">
    <property type="protein sequence ID" value="ACOC_0001287301-mRNA-1"/>
    <property type="gene ID" value="ACOC_0001287301"/>
</dbReference>
<feature type="region of interest" description="Disordered" evidence="2">
    <location>
        <begin position="144"/>
        <end position="263"/>
    </location>
</feature>
<keyword evidence="5" id="KW-1185">Reference proteome</keyword>
<sequence length="348" mass="36232">LRSEKLYYQIGIASIFLSTFSIITLVISISFIYGRSDVHHKELGKQESTDSLWNEIFELRNIVDPHIKHLVRKPRKAWFEGGLCKGCITLACNMGPPGPPGEPGPDGSPGEPGSQGIAGQDGLDVQLESEPNLPCVVCPAGPPGLRGPQGERGMTGHLGLPGEPGPNGIAGTDGPPGLPGAVGTLGEQGPIGPKGSEGDTVIAGVGVKGPIGPPGPRGMKGRPGPHGKGSNSPGNPGSPGPAGPAGPIGRPGLVGLEGPYGPPGDPGMPASYCASDCGVQNIVADVVPRTSEKKFNEYAPPTSQPNDEYNSIKDDGYGSLRLHDFAEYERKMRKKIIKKLMRAKRTRF</sequence>
<reference evidence="6" key="1">
    <citation type="submission" date="2017-02" db="UniProtKB">
        <authorList>
            <consortium name="WormBaseParasite"/>
        </authorList>
    </citation>
    <scope>IDENTIFICATION</scope>
</reference>
<evidence type="ECO:0000256" key="3">
    <source>
        <dbReference type="SAM" id="Phobius"/>
    </source>
</evidence>
<feature type="transmembrane region" description="Helical" evidence="3">
    <location>
        <begin position="6"/>
        <end position="33"/>
    </location>
</feature>
<feature type="region of interest" description="Disordered" evidence="2">
    <location>
        <begin position="95"/>
        <end position="120"/>
    </location>
</feature>
<dbReference type="PANTHER" id="PTHR24637">
    <property type="entry name" value="COLLAGEN"/>
    <property type="match status" value="1"/>
</dbReference>
<keyword evidence="3" id="KW-0812">Transmembrane</keyword>
<dbReference type="Gene3D" id="1.20.5.320">
    <property type="entry name" value="6-Phosphogluconate Dehydrogenase, domain 3"/>
    <property type="match status" value="1"/>
</dbReference>
<dbReference type="STRING" id="334426.A0A0R3Q1I5"/>
<protein>
    <submittedName>
        <fullName evidence="6">Col_cuticle_N domain-containing protein</fullName>
    </submittedName>
</protein>
<dbReference type="EMBL" id="UYYA01005279">
    <property type="protein sequence ID" value="VDM64459.1"/>
    <property type="molecule type" value="Genomic_DNA"/>
</dbReference>
<evidence type="ECO:0000313" key="6">
    <source>
        <dbReference type="WBParaSite" id="ACOC_0001287301-mRNA-1"/>
    </source>
</evidence>
<proteinExistence type="predicted"/>
<organism evidence="6">
    <name type="scientific">Angiostrongylus costaricensis</name>
    <name type="common">Nematode worm</name>
    <dbReference type="NCBI Taxonomy" id="334426"/>
    <lineage>
        <taxon>Eukaryota</taxon>
        <taxon>Metazoa</taxon>
        <taxon>Ecdysozoa</taxon>
        <taxon>Nematoda</taxon>
        <taxon>Chromadorea</taxon>
        <taxon>Rhabditida</taxon>
        <taxon>Rhabditina</taxon>
        <taxon>Rhabditomorpha</taxon>
        <taxon>Strongyloidea</taxon>
        <taxon>Metastrongylidae</taxon>
        <taxon>Angiostrongylus</taxon>
    </lineage>
</organism>
<dbReference type="OrthoDB" id="10037288at2759"/>
<dbReference type="AlphaFoldDB" id="A0A0R3Q1I5"/>
<dbReference type="OMA" id="GGAFCKG"/>
<evidence type="ECO:0000256" key="2">
    <source>
        <dbReference type="SAM" id="MobiDB-lite"/>
    </source>
</evidence>
<dbReference type="Proteomes" id="UP000267027">
    <property type="component" value="Unassembled WGS sequence"/>
</dbReference>
<dbReference type="InterPro" id="IPR008160">
    <property type="entry name" value="Collagen"/>
</dbReference>
<keyword evidence="3" id="KW-0472">Membrane</keyword>
<keyword evidence="3" id="KW-1133">Transmembrane helix</keyword>
<gene>
    <name evidence="4" type="ORF">ACOC_LOCUS12874</name>
</gene>
<evidence type="ECO:0000313" key="5">
    <source>
        <dbReference type="Proteomes" id="UP000267027"/>
    </source>
</evidence>
<keyword evidence="1" id="KW-0677">Repeat</keyword>
<evidence type="ECO:0000313" key="4">
    <source>
        <dbReference type="EMBL" id="VDM64459.1"/>
    </source>
</evidence>
<accession>A0A0R3Q1I5</accession>
<evidence type="ECO:0000256" key="1">
    <source>
        <dbReference type="ARBA" id="ARBA00022737"/>
    </source>
</evidence>
<feature type="compositionally biased region" description="Low complexity" evidence="2">
    <location>
        <begin position="245"/>
        <end position="259"/>
    </location>
</feature>
<reference evidence="4 5" key="2">
    <citation type="submission" date="2018-11" db="EMBL/GenBank/DDBJ databases">
        <authorList>
            <consortium name="Pathogen Informatics"/>
        </authorList>
    </citation>
    <scope>NUCLEOTIDE SEQUENCE [LARGE SCALE GENOMIC DNA]</scope>
    <source>
        <strain evidence="4 5">Costa Rica</strain>
    </source>
</reference>
<dbReference type="PANTHER" id="PTHR24637:SF334">
    <property type="entry name" value="NEMATODE CUTICLE COLLAGEN N-TERMINAL DOMAIN-CONTAINING PROTEIN"/>
    <property type="match status" value="1"/>
</dbReference>
<name>A0A0R3Q1I5_ANGCS</name>